<feature type="domain" description="CopZ zinc binding" evidence="1">
    <location>
        <begin position="26"/>
        <end position="86"/>
    </location>
</feature>
<dbReference type="Gene3D" id="2.20.25.270">
    <property type="match status" value="1"/>
</dbReference>
<proteinExistence type="predicted"/>
<name>A0ABY3B106_PAEPP</name>
<dbReference type="InterPro" id="IPR041854">
    <property type="entry name" value="BFD-like_2Fe2S-bd_dom_sf"/>
</dbReference>
<dbReference type="InterPro" id="IPR040890">
    <property type="entry name" value="Znf_CopZ"/>
</dbReference>
<keyword evidence="3" id="KW-1185">Reference proteome</keyword>
<protein>
    <submittedName>
        <fullName evidence="2">(2Fe-2S)-binding protein</fullName>
    </submittedName>
</protein>
<dbReference type="Pfam" id="PF18423">
    <property type="entry name" value="zf_CopZ"/>
    <property type="match status" value="1"/>
</dbReference>
<reference evidence="2 3" key="1">
    <citation type="submission" date="2018-03" db="EMBL/GenBank/DDBJ databases">
        <title>Aerobic endospore-forming bacteria genome sequencing and assembly.</title>
        <authorList>
            <person name="Cavalcante D.A."/>
            <person name="Driks A."/>
            <person name="Putonti C."/>
            <person name="De-Souza M.T."/>
        </authorList>
    </citation>
    <scope>NUCLEOTIDE SEQUENCE [LARGE SCALE GENOMIC DNA]</scope>
    <source>
        <strain evidence="2 3">SDF0028</strain>
    </source>
</reference>
<dbReference type="CDD" id="cd10141">
    <property type="entry name" value="CopZ-like_Fer2_BFD-like"/>
    <property type="match status" value="1"/>
</dbReference>
<sequence length="176" mass="19915">MINKGGRRVDCCSSKLNEGKVEYEGVCPFCKNKAKIVKLITLKSLLKPSALETLNANVEHYFCSTEECDVVYFDSNNKKYLISDIKVAVHQKDASTTTPLCYCFDWTKEKIEKYIKLELSPYPIEHIRGNINENRCGCEVNNPQGSCCLGNVTKYIKSIKKQCDIIQLKGNDSSIK</sequence>
<evidence type="ECO:0000313" key="3">
    <source>
        <dbReference type="Proteomes" id="UP000316208"/>
    </source>
</evidence>
<organism evidence="2 3">
    <name type="scientific">Paenibacillus popilliae</name>
    <name type="common">Bacillus popilliae</name>
    <dbReference type="NCBI Taxonomy" id="78057"/>
    <lineage>
        <taxon>Bacteria</taxon>
        <taxon>Bacillati</taxon>
        <taxon>Bacillota</taxon>
        <taxon>Bacilli</taxon>
        <taxon>Bacillales</taxon>
        <taxon>Paenibacillaceae</taxon>
        <taxon>Paenibacillus</taxon>
    </lineage>
</organism>
<dbReference type="NCBIfam" id="NF047645">
    <property type="entry name" value="CopZ_Nterm_CC"/>
    <property type="match status" value="1"/>
</dbReference>
<evidence type="ECO:0000313" key="2">
    <source>
        <dbReference type="EMBL" id="TQR47180.1"/>
    </source>
</evidence>
<dbReference type="Proteomes" id="UP000316208">
    <property type="component" value="Unassembled WGS sequence"/>
</dbReference>
<accession>A0ABY3B106</accession>
<comment type="caution">
    <text evidence="2">The sequence shown here is derived from an EMBL/GenBank/DDBJ whole genome shotgun (WGS) entry which is preliminary data.</text>
</comment>
<gene>
    <name evidence="2" type="ORF">C7Y44_06055</name>
</gene>
<evidence type="ECO:0000259" key="1">
    <source>
        <dbReference type="Pfam" id="PF18423"/>
    </source>
</evidence>
<dbReference type="EMBL" id="SADY01000001">
    <property type="protein sequence ID" value="TQR47180.1"/>
    <property type="molecule type" value="Genomic_DNA"/>
</dbReference>
<dbReference type="Gene3D" id="1.10.10.1100">
    <property type="entry name" value="BFD-like [2Fe-2S]-binding domain"/>
    <property type="match status" value="1"/>
</dbReference>